<proteinExistence type="inferred from homology"/>
<name>A0A167CC45_9GAMM</name>
<gene>
    <name evidence="8" type="ORF">N475_06285</name>
</gene>
<dbReference type="InterPro" id="IPR000620">
    <property type="entry name" value="EamA_dom"/>
</dbReference>
<dbReference type="InterPro" id="IPR037185">
    <property type="entry name" value="EmrE-like"/>
</dbReference>
<keyword evidence="5 6" id="KW-0472">Membrane</keyword>
<dbReference type="Proteomes" id="UP000076643">
    <property type="component" value="Unassembled WGS sequence"/>
</dbReference>
<feature type="domain" description="EamA" evidence="7">
    <location>
        <begin position="153"/>
        <end position="270"/>
    </location>
</feature>
<feature type="transmembrane region" description="Helical" evidence="6">
    <location>
        <begin position="150"/>
        <end position="170"/>
    </location>
</feature>
<feature type="transmembrane region" description="Helical" evidence="6">
    <location>
        <begin position="35"/>
        <end position="59"/>
    </location>
</feature>
<dbReference type="SUPFAM" id="SSF103481">
    <property type="entry name" value="Multidrug resistance efflux transporter EmrE"/>
    <property type="match status" value="1"/>
</dbReference>
<dbReference type="Pfam" id="PF00892">
    <property type="entry name" value="EamA"/>
    <property type="match status" value="2"/>
</dbReference>
<evidence type="ECO:0000256" key="1">
    <source>
        <dbReference type="ARBA" id="ARBA00004141"/>
    </source>
</evidence>
<organism evidence="8 9">
    <name type="scientific">Pseudoalteromonas luteoviolacea DSM 6061</name>
    <dbReference type="NCBI Taxonomy" id="1365250"/>
    <lineage>
        <taxon>Bacteria</taxon>
        <taxon>Pseudomonadati</taxon>
        <taxon>Pseudomonadota</taxon>
        <taxon>Gammaproteobacteria</taxon>
        <taxon>Alteromonadales</taxon>
        <taxon>Pseudoalteromonadaceae</taxon>
        <taxon>Pseudoalteromonas</taxon>
    </lineage>
</organism>
<feature type="transmembrane region" description="Helical" evidence="6">
    <location>
        <begin position="268"/>
        <end position="286"/>
    </location>
</feature>
<evidence type="ECO:0000259" key="7">
    <source>
        <dbReference type="Pfam" id="PF00892"/>
    </source>
</evidence>
<evidence type="ECO:0000256" key="2">
    <source>
        <dbReference type="ARBA" id="ARBA00007362"/>
    </source>
</evidence>
<reference evidence="8 9" key="1">
    <citation type="submission" date="2013-07" db="EMBL/GenBank/DDBJ databases">
        <title>Comparative Genomic and Metabolomic Analysis of Twelve Strains of Pseudoalteromonas luteoviolacea.</title>
        <authorList>
            <person name="Vynne N.G."/>
            <person name="Mansson M."/>
            <person name="Gram L."/>
        </authorList>
    </citation>
    <scope>NUCLEOTIDE SEQUENCE [LARGE SCALE GENOMIC DNA]</scope>
    <source>
        <strain evidence="8 9">DSM 6061</strain>
    </source>
</reference>
<evidence type="ECO:0000313" key="8">
    <source>
        <dbReference type="EMBL" id="KZN47482.1"/>
    </source>
</evidence>
<feature type="transmembrane region" description="Helical" evidence="6">
    <location>
        <begin position="66"/>
        <end position="84"/>
    </location>
</feature>
<feature type="domain" description="EamA" evidence="7">
    <location>
        <begin position="10"/>
        <end position="136"/>
    </location>
</feature>
<evidence type="ECO:0000256" key="3">
    <source>
        <dbReference type="ARBA" id="ARBA00022692"/>
    </source>
</evidence>
<sequence>MHSTYFHTALLLLWVSLLASSFIVSEQVLPYASPIAATWLRFFLTSLCLIPIVGVGASYKIEAQQLLKYAVISLFLVLFFVGLFESLRTTTAQRTAIIYTFLPVMCVILSYLLMNIVPNTGQLWGFMLGIFGATWTVSIANGNATITDRWFEGDSIFLLSCFSLAIHVVLAKKWASTQPALISTFFIVSLGCLLLLPSLFLSGNLQGIAWSNSNFWLSIIYLTLFTTLGTFFLQQYLLKHLNPNAFLAATYLVPTLVLLFQGLSQVETLLVCTPAFLITLLALYFISRDT</sequence>
<dbReference type="EMBL" id="AUYB01000013">
    <property type="protein sequence ID" value="KZN47482.1"/>
    <property type="molecule type" value="Genomic_DNA"/>
</dbReference>
<comment type="caution">
    <text evidence="8">The sequence shown here is derived from an EMBL/GenBank/DDBJ whole genome shotgun (WGS) entry which is preliminary data.</text>
</comment>
<dbReference type="GO" id="GO:0016020">
    <property type="term" value="C:membrane"/>
    <property type="evidence" value="ECO:0007669"/>
    <property type="project" value="UniProtKB-SubCell"/>
</dbReference>
<keyword evidence="9" id="KW-1185">Reference proteome</keyword>
<feature type="transmembrane region" description="Helical" evidence="6">
    <location>
        <begin position="215"/>
        <end position="233"/>
    </location>
</feature>
<evidence type="ECO:0000256" key="5">
    <source>
        <dbReference type="ARBA" id="ARBA00023136"/>
    </source>
</evidence>
<feature type="transmembrane region" description="Helical" evidence="6">
    <location>
        <begin position="123"/>
        <end position="144"/>
    </location>
</feature>
<protein>
    <recommendedName>
        <fullName evidence="7">EamA domain-containing protein</fullName>
    </recommendedName>
</protein>
<dbReference type="AlphaFoldDB" id="A0A167CC45"/>
<keyword evidence="3 6" id="KW-0812">Transmembrane</keyword>
<keyword evidence="4 6" id="KW-1133">Transmembrane helix</keyword>
<dbReference type="RefSeq" id="WP_063356620.1">
    <property type="nucleotide sequence ID" value="NZ_AQHB01000039.1"/>
</dbReference>
<dbReference type="PATRIC" id="fig|1365250.3.peg.137"/>
<dbReference type="PANTHER" id="PTHR32322:SF2">
    <property type="entry name" value="EAMA DOMAIN-CONTAINING PROTEIN"/>
    <property type="match status" value="1"/>
</dbReference>
<feature type="transmembrane region" description="Helical" evidence="6">
    <location>
        <begin position="182"/>
        <end position="203"/>
    </location>
</feature>
<comment type="subcellular location">
    <subcellularLocation>
        <location evidence="1">Membrane</location>
        <topology evidence="1">Multi-pass membrane protein</topology>
    </subcellularLocation>
</comment>
<dbReference type="PANTHER" id="PTHR32322">
    <property type="entry name" value="INNER MEMBRANE TRANSPORTER"/>
    <property type="match status" value="1"/>
</dbReference>
<comment type="similarity">
    <text evidence="2">Belongs to the EamA transporter family.</text>
</comment>
<dbReference type="InterPro" id="IPR050638">
    <property type="entry name" value="AA-Vitamin_Transporters"/>
</dbReference>
<evidence type="ECO:0000256" key="4">
    <source>
        <dbReference type="ARBA" id="ARBA00022989"/>
    </source>
</evidence>
<feature type="transmembrane region" description="Helical" evidence="6">
    <location>
        <begin position="96"/>
        <end position="116"/>
    </location>
</feature>
<evidence type="ECO:0000256" key="6">
    <source>
        <dbReference type="SAM" id="Phobius"/>
    </source>
</evidence>
<evidence type="ECO:0000313" key="9">
    <source>
        <dbReference type="Proteomes" id="UP000076643"/>
    </source>
</evidence>
<accession>A0A167CC45</accession>